<name>A0A1W1EJZ6_9ZZZZ</name>
<gene>
    <name evidence="1" type="ORF">MNB_SV-15-1583</name>
</gene>
<protein>
    <submittedName>
        <fullName evidence="1">Uncharacterized protein</fullName>
    </submittedName>
</protein>
<organism evidence="1">
    <name type="scientific">hydrothermal vent metagenome</name>
    <dbReference type="NCBI Taxonomy" id="652676"/>
    <lineage>
        <taxon>unclassified sequences</taxon>
        <taxon>metagenomes</taxon>
        <taxon>ecological metagenomes</taxon>
    </lineage>
</organism>
<dbReference type="EMBL" id="FRYL01000031">
    <property type="protein sequence ID" value="SHO81199.1"/>
    <property type="molecule type" value="Genomic_DNA"/>
</dbReference>
<proteinExistence type="predicted"/>
<dbReference type="AlphaFoldDB" id="A0A1W1EJZ6"/>
<reference evidence="1" key="1">
    <citation type="submission" date="2016-10" db="EMBL/GenBank/DDBJ databases">
        <authorList>
            <person name="de Groot N.N."/>
        </authorList>
    </citation>
    <scope>NUCLEOTIDE SEQUENCE</scope>
</reference>
<accession>A0A1W1EJZ6</accession>
<evidence type="ECO:0000313" key="1">
    <source>
        <dbReference type="EMBL" id="SHO81199.1"/>
    </source>
</evidence>
<sequence>MYIINKILPLRVDEEDDYNGLDLSECGMESYPEFVKS</sequence>